<protein>
    <recommendedName>
        <fullName evidence="1">glutathione transferase</fullName>
        <ecNumber evidence="1">2.5.1.18</ecNumber>
    </recommendedName>
</protein>
<dbReference type="Pfam" id="PF00043">
    <property type="entry name" value="GST_C"/>
    <property type="match status" value="1"/>
</dbReference>
<keyword evidence="2" id="KW-0808">Transferase</keyword>
<evidence type="ECO:0000256" key="2">
    <source>
        <dbReference type="ARBA" id="ARBA00022679"/>
    </source>
</evidence>
<comment type="caution">
    <text evidence="5">The sequence shown here is derived from an EMBL/GenBank/DDBJ whole genome shotgun (WGS) entry which is preliminary data.</text>
</comment>
<reference evidence="5" key="1">
    <citation type="submission" date="2021-01" db="EMBL/GenBank/DDBJ databases">
        <authorList>
            <person name="Kaushik A."/>
        </authorList>
    </citation>
    <scope>NUCLEOTIDE SEQUENCE</scope>
    <source>
        <strain evidence="5">AG4-RS23</strain>
    </source>
</reference>
<accession>A0A8H3CNA8</accession>
<dbReference type="AlphaFoldDB" id="A0A8H3CNA8"/>
<evidence type="ECO:0000313" key="5">
    <source>
        <dbReference type="EMBL" id="CAE6484973.1"/>
    </source>
</evidence>
<sequence>MEGYKRILSKQKYLAGNTFTLADLFHLPYGAMVNNLDPKILTSKPHVKAWWSDITSRDSWQEAQKLQ</sequence>
<evidence type="ECO:0000313" key="6">
    <source>
        <dbReference type="Proteomes" id="UP000663861"/>
    </source>
</evidence>
<evidence type="ECO:0000256" key="3">
    <source>
        <dbReference type="ARBA" id="ARBA00047960"/>
    </source>
</evidence>
<dbReference type="Gene3D" id="1.20.1050.10">
    <property type="match status" value="1"/>
</dbReference>
<dbReference type="InterPro" id="IPR036282">
    <property type="entry name" value="Glutathione-S-Trfase_C_sf"/>
</dbReference>
<dbReference type="EC" id="2.5.1.18" evidence="1"/>
<evidence type="ECO:0000259" key="4">
    <source>
        <dbReference type="PROSITE" id="PS50405"/>
    </source>
</evidence>
<dbReference type="GO" id="GO:0006749">
    <property type="term" value="P:glutathione metabolic process"/>
    <property type="evidence" value="ECO:0007669"/>
    <property type="project" value="TreeGrafter"/>
</dbReference>
<gene>
    <name evidence="5" type="ORF">RDB_LOCUS103456</name>
</gene>
<dbReference type="InterPro" id="IPR010987">
    <property type="entry name" value="Glutathione-S-Trfase_C-like"/>
</dbReference>
<dbReference type="GO" id="GO:0005737">
    <property type="term" value="C:cytoplasm"/>
    <property type="evidence" value="ECO:0007669"/>
    <property type="project" value="TreeGrafter"/>
</dbReference>
<dbReference type="GO" id="GO:0004364">
    <property type="term" value="F:glutathione transferase activity"/>
    <property type="evidence" value="ECO:0007669"/>
    <property type="project" value="UniProtKB-EC"/>
</dbReference>
<name>A0A8H3CNA8_9AGAM</name>
<dbReference type="GO" id="GO:0043295">
    <property type="term" value="F:glutathione binding"/>
    <property type="evidence" value="ECO:0007669"/>
    <property type="project" value="TreeGrafter"/>
</dbReference>
<feature type="domain" description="GST C-terminal" evidence="4">
    <location>
        <begin position="1"/>
        <end position="67"/>
    </location>
</feature>
<dbReference type="SUPFAM" id="SSF47616">
    <property type="entry name" value="GST C-terminal domain-like"/>
    <property type="match status" value="1"/>
</dbReference>
<dbReference type="EMBL" id="CAJMWY010002210">
    <property type="protein sequence ID" value="CAE6484973.1"/>
    <property type="molecule type" value="Genomic_DNA"/>
</dbReference>
<proteinExistence type="predicted"/>
<dbReference type="PROSITE" id="PS50405">
    <property type="entry name" value="GST_CTER"/>
    <property type="match status" value="1"/>
</dbReference>
<organism evidence="5 6">
    <name type="scientific">Rhizoctonia solani</name>
    <dbReference type="NCBI Taxonomy" id="456999"/>
    <lineage>
        <taxon>Eukaryota</taxon>
        <taxon>Fungi</taxon>
        <taxon>Dikarya</taxon>
        <taxon>Basidiomycota</taxon>
        <taxon>Agaricomycotina</taxon>
        <taxon>Agaricomycetes</taxon>
        <taxon>Cantharellales</taxon>
        <taxon>Ceratobasidiaceae</taxon>
        <taxon>Rhizoctonia</taxon>
    </lineage>
</organism>
<dbReference type="InterPro" id="IPR004046">
    <property type="entry name" value="GST_C"/>
</dbReference>
<evidence type="ECO:0000256" key="1">
    <source>
        <dbReference type="ARBA" id="ARBA00012452"/>
    </source>
</evidence>
<dbReference type="PANTHER" id="PTHR43900:SF3">
    <property type="entry name" value="GLUTATHIONE S-TRANSFERASE RHO"/>
    <property type="match status" value="1"/>
</dbReference>
<dbReference type="PANTHER" id="PTHR43900">
    <property type="entry name" value="GLUTATHIONE S-TRANSFERASE RHO"/>
    <property type="match status" value="1"/>
</dbReference>
<dbReference type="Proteomes" id="UP000663861">
    <property type="component" value="Unassembled WGS sequence"/>
</dbReference>
<comment type="catalytic activity">
    <reaction evidence="3">
        <text>RX + glutathione = an S-substituted glutathione + a halide anion + H(+)</text>
        <dbReference type="Rhea" id="RHEA:16437"/>
        <dbReference type="ChEBI" id="CHEBI:15378"/>
        <dbReference type="ChEBI" id="CHEBI:16042"/>
        <dbReference type="ChEBI" id="CHEBI:17792"/>
        <dbReference type="ChEBI" id="CHEBI:57925"/>
        <dbReference type="ChEBI" id="CHEBI:90779"/>
        <dbReference type="EC" id="2.5.1.18"/>
    </reaction>
</comment>